<protein>
    <recommendedName>
        <fullName evidence="1">Putative snRNP Sm-like protein</fullName>
    </recommendedName>
</protein>
<evidence type="ECO:0000256" key="2">
    <source>
        <dbReference type="ARBA" id="ARBA00023274"/>
    </source>
</evidence>
<name>X1IF70_9ZZZZ</name>
<dbReference type="CDD" id="cd01731">
    <property type="entry name" value="archaeal_Sm1"/>
    <property type="match status" value="1"/>
</dbReference>
<evidence type="ECO:0000256" key="3">
    <source>
        <dbReference type="SAM" id="MobiDB-lite"/>
    </source>
</evidence>
<dbReference type="PANTHER" id="PTHR13110">
    <property type="entry name" value="U6 SNRNA-ASSOCIATED SM-LIKE PROTEIN LSM3"/>
    <property type="match status" value="1"/>
</dbReference>
<dbReference type="GO" id="GO:1990904">
    <property type="term" value="C:ribonucleoprotein complex"/>
    <property type="evidence" value="ECO:0007669"/>
    <property type="project" value="UniProtKB-KW"/>
</dbReference>
<evidence type="ECO:0000313" key="5">
    <source>
        <dbReference type="EMBL" id="GAH64754.1"/>
    </source>
</evidence>
<reference evidence="5" key="1">
    <citation type="journal article" date="2014" name="Front. Microbiol.">
        <title>High frequency of phylogenetically diverse reductive dehalogenase-homologous genes in deep subseafloor sedimentary metagenomes.</title>
        <authorList>
            <person name="Kawai M."/>
            <person name="Futagami T."/>
            <person name="Toyoda A."/>
            <person name="Takaki Y."/>
            <person name="Nishi S."/>
            <person name="Hori S."/>
            <person name="Arai W."/>
            <person name="Tsubouchi T."/>
            <person name="Morono Y."/>
            <person name="Uchiyama I."/>
            <person name="Ito T."/>
            <person name="Fujiyama A."/>
            <person name="Inagaki F."/>
            <person name="Takami H."/>
        </authorList>
    </citation>
    <scope>NUCLEOTIDE SEQUENCE</scope>
    <source>
        <strain evidence="5">Expedition CK06-06</strain>
    </source>
</reference>
<proteinExistence type="predicted"/>
<dbReference type="Gene3D" id="2.30.30.100">
    <property type="match status" value="1"/>
</dbReference>
<dbReference type="SUPFAM" id="SSF50182">
    <property type="entry name" value="Sm-like ribonucleoproteins"/>
    <property type="match status" value="1"/>
</dbReference>
<dbReference type="EMBL" id="BARU01026613">
    <property type="protein sequence ID" value="GAH64754.1"/>
    <property type="molecule type" value="Genomic_DNA"/>
</dbReference>
<evidence type="ECO:0000256" key="1">
    <source>
        <dbReference type="ARBA" id="ARBA00021121"/>
    </source>
</evidence>
<comment type="caution">
    <text evidence="5">The sequence shown here is derived from an EMBL/GenBank/DDBJ whole genome shotgun (WGS) entry which is preliminary data.</text>
</comment>
<dbReference type="InterPro" id="IPR001163">
    <property type="entry name" value="Sm_dom_euk/arc"/>
</dbReference>
<dbReference type="InterPro" id="IPR022901">
    <property type="entry name" value="snRNP_Sm-like_arc"/>
</dbReference>
<feature type="domain" description="Sm" evidence="4">
    <location>
        <begin position="10"/>
        <end position="90"/>
    </location>
</feature>
<keyword evidence="2" id="KW-0687">Ribonucleoprotein</keyword>
<dbReference type="InterPro" id="IPR047575">
    <property type="entry name" value="Sm"/>
</dbReference>
<feature type="region of interest" description="Disordered" evidence="3">
    <location>
        <begin position="52"/>
        <end position="73"/>
    </location>
</feature>
<accession>X1IF70</accession>
<dbReference type="AlphaFoldDB" id="X1IF70"/>
<dbReference type="SMART" id="SM00651">
    <property type="entry name" value="Sm"/>
    <property type="match status" value="1"/>
</dbReference>
<sequence>MEHSDMSGQKPLTLLERSVDSIVLVKLRGNRRIRGKLYGFDAHMNLILTDSDEITENDNQEDQDSPPTPIPRGTIIVRGDNVIIIAPSPR</sequence>
<evidence type="ECO:0000259" key="4">
    <source>
        <dbReference type="PROSITE" id="PS52002"/>
    </source>
</evidence>
<feature type="compositionally biased region" description="Acidic residues" evidence="3">
    <location>
        <begin position="52"/>
        <end position="64"/>
    </location>
</feature>
<gene>
    <name evidence="5" type="ORF">S03H2_42725</name>
</gene>
<dbReference type="InterPro" id="IPR010920">
    <property type="entry name" value="LSM_dom_sf"/>
</dbReference>
<organism evidence="5">
    <name type="scientific">marine sediment metagenome</name>
    <dbReference type="NCBI Taxonomy" id="412755"/>
    <lineage>
        <taxon>unclassified sequences</taxon>
        <taxon>metagenomes</taxon>
        <taxon>ecological metagenomes</taxon>
    </lineage>
</organism>
<dbReference type="Pfam" id="PF01423">
    <property type="entry name" value="LSM"/>
    <property type="match status" value="1"/>
</dbReference>
<dbReference type="PROSITE" id="PS52002">
    <property type="entry name" value="SM"/>
    <property type="match status" value="1"/>
</dbReference>
<dbReference type="GO" id="GO:0003723">
    <property type="term" value="F:RNA binding"/>
    <property type="evidence" value="ECO:0007669"/>
    <property type="project" value="InterPro"/>
</dbReference>
<dbReference type="InterPro" id="IPR040002">
    <property type="entry name" value="Sm-like_LSM3"/>
</dbReference>